<dbReference type="KEGG" id="mis:MICPUN_109509"/>
<accession>C1EHH8</accession>
<dbReference type="Proteomes" id="UP000002009">
    <property type="component" value="Chromosome 14"/>
</dbReference>
<dbReference type="EMBL" id="CP001332">
    <property type="protein sequence ID" value="ACO67298.1"/>
    <property type="molecule type" value="Genomic_DNA"/>
</dbReference>
<dbReference type="FunCoup" id="C1EHH8">
    <property type="interactions" value="94"/>
</dbReference>
<reference evidence="2 3" key="1">
    <citation type="journal article" date="2009" name="Science">
        <title>Green evolution and dynamic adaptations revealed by genomes of the marine picoeukaryotes Micromonas.</title>
        <authorList>
            <person name="Worden A.Z."/>
            <person name="Lee J.H."/>
            <person name="Mock T."/>
            <person name="Rouze P."/>
            <person name="Simmons M.P."/>
            <person name="Aerts A.L."/>
            <person name="Allen A.E."/>
            <person name="Cuvelier M.L."/>
            <person name="Derelle E."/>
            <person name="Everett M.V."/>
            <person name="Foulon E."/>
            <person name="Grimwood J."/>
            <person name="Gundlach H."/>
            <person name="Henrissat B."/>
            <person name="Napoli C."/>
            <person name="McDonald S.M."/>
            <person name="Parker M.S."/>
            <person name="Rombauts S."/>
            <person name="Salamov A."/>
            <person name="Von Dassow P."/>
            <person name="Badger J.H."/>
            <person name="Coutinho P.M."/>
            <person name="Demir E."/>
            <person name="Dubchak I."/>
            <person name="Gentemann C."/>
            <person name="Eikrem W."/>
            <person name="Gready J.E."/>
            <person name="John U."/>
            <person name="Lanier W."/>
            <person name="Lindquist E.A."/>
            <person name="Lucas S."/>
            <person name="Mayer K.F."/>
            <person name="Moreau H."/>
            <person name="Not F."/>
            <person name="Otillar R."/>
            <person name="Panaud O."/>
            <person name="Pangilinan J."/>
            <person name="Paulsen I."/>
            <person name="Piegu B."/>
            <person name="Poliakov A."/>
            <person name="Robbens S."/>
            <person name="Schmutz J."/>
            <person name="Toulza E."/>
            <person name="Wyss T."/>
            <person name="Zelensky A."/>
            <person name="Zhou K."/>
            <person name="Armbrust E.V."/>
            <person name="Bhattacharya D."/>
            <person name="Goodenough U.W."/>
            <person name="Van de Peer Y."/>
            <person name="Grigoriev I.V."/>
        </authorList>
    </citation>
    <scope>NUCLEOTIDE SEQUENCE [LARGE SCALE GENOMIC DNA]</scope>
    <source>
        <strain evidence="3">RCC299 / NOUM17</strain>
    </source>
</reference>
<name>C1EHH8_MICCC</name>
<dbReference type="Pfam" id="PF24938">
    <property type="entry name" value="DUF7755"/>
    <property type="match status" value="1"/>
</dbReference>
<proteinExistence type="predicted"/>
<evidence type="ECO:0000313" key="3">
    <source>
        <dbReference type="Proteomes" id="UP000002009"/>
    </source>
</evidence>
<dbReference type="InParanoid" id="C1EHH8"/>
<sequence>MVIAEDGRGFVQRVDRYPQMAVPCDDVNPDTDCEPIGIYSAPRFERGAEDTVTFDAPDLGLPAAMWISPEDGGMWYVDEVELRCSDGSEMAIAAEERRRGAIVSYPCDDWVGGTNPDDAALELRPNGFFKMTPEQRTKMREDGLREYGELKFKMLTATGVAVALGCLATASLSGDGAEHGADHLELMRSFASGGGVGLVYLYMLTRSVDTIGPGDSAKPFGLMLLDAMTGIASSGPVRLLLLALMGTWGARYVEASTGVGGHPHYGDFFAAVIGFFSYKAGVLVAGFSGVDFTAIDADVVVEPVPVRIVEQPRRVPGTAVDRQFKGRPGAR</sequence>
<dbReference type="RefSeq" id="XP_002506040.1">
    <property type="nucleotide sequence ID" value="XM_002505994.1"/>
</dbReference>
<dbReference type="OMA" id="FLTCKIA"/>
<evidence type="ECO:0000259" key="1">
    <source>
        <dbReference type="Pfam" id="PF24938"/>
    </source>
</evidence>
<organism evidence="2 3">
    <name type="scientific">Micromonas commoda (strain RCC299 / NOUM17 / CCMP2709)</name>
    <name type="common">Picoplanktonic green alga</name>
    <dbReference type="NCBI Taxonomy" id="296587"/>
    <lineage>
        <taxon>Eukaryota</taxon>
        <taxon>Viridiplantae</taxon>
        <taxon>Chlorophyta</taxon>
        <taxon>Mamiellophyceae</taxon>
        <taxon>Mamiellales</taxon>
        <taxon>Mamiellaceae</taxon>
        <taxon>Micromonas</taxon>
    </lineage>
</organism>
<dbReference type="InterPro" id="IPR036392">
    <property type="entry name" value="PLAT/LH2_dom_sf"/>
</dbReference>
<keyword evidence="3" id="KW-1185">Reference proteome</keyword>
<dbReference type="STRING" id="296587.C1EHH8"/>
<protein>
    <recommendedName>
        <fullName evidence="1">DUF7755 domain-containing protein</fullName>
    </recommendedName>
</protein>
<feature type="domain" description="DUF7755" evidence="1">
    <location>
        <begin position="2"/>
        <end position="126"/>
    </location>
</feature>
<dbReference type="GeneID" id="8249181"/>
<dbReference type="OrthoDB" id="2018869at2759"/>
<dbReference type="Gene3D" id="2.60.60.20">
    <property type="entry name" value="PLAT/LH2 domain"/>
    <property type="match status" value="1"/>
</dbReference>
<dbReference type="AlphaFoldDB" id="C1EHH8"/>
<dbReference type="PANTHER" id="PTHR36330:SF2">
    <property type="entry name" value="LIPASE_LIPOOXYGENASE, PLAT_LH2 FAMILY PROTEIN"/>
    <property type="match status" value="1"/>
</dbReference>
<dbReference type="PANTHER" id="PTHR36330">
    <property type="entry name" value="LIPASE/LIPOOXYGENASE, PLAT/LH2 FAMILY PROTEIN"/>
    <property type="match status" value="1"/>
</dbReference>
<gene>
    <name evidence="2" type="ORF">MICPUN_109509</name>
</gene>
<evidence type="ECO:0000313" key="2">
    <source>
        <dbReference type="EMBL" id="ACO67298.1"/>
    </source>
</evidence>
<dbReference type="InterPro" id="IPR056657">
    <property type="entry name" value="DUF7755"/>
</dbReference>
<dbReference type="SUPFAM" id="SSF49723">
    <property type="entry name" value="Lipase/lipooxygenase domain (PLAT/LH2 domain)"/>
    <property type="match status" value="1"/>
</dbReference>